<accession>A0A7J7JA05</accession>
<feature type="compositionally biased region" description="Acidic residues" evidence="1">
    <location>
        <begin position="82"/>
        <end position="91"/>
    </location>
</feature>
<sequence length="106" mass="12120">MVVEVSDIIIFEIALQLRNLLFKMRGKNKQKGFLKMSKRPPKQSRDAEEMESMSLFDNSIPSGSRSSKVARVFDKEDTVIQSDDESEEDSSDNQPVVKSSYSQRWG</sequence>
<feature type="region of interest" description="Disordered" evidence="1">
    <location>
        <begin position="31"/>
        <end position="106"/>
    </location>
</feature>
<protein>
    <submittedName>
        <fullName evidence="2">Uncharacterized protein</fullName>
    </submittedName>
</protein>
<evidence type="ECO:0000313" key="2">
    <source>
        <dbReference type="EMBL" id="KAF6022833.1"/>
    </source>
</evidence>
<proteinExistence type="predicted"/>
<feature type="compositionally biased region" description="Basic residues" evidence="1">
    <location>
        <begin position="31"/>
        <end position="42"/>
    </location>
</feature>
<name>A0A7J7JA05_BUGNE</name>
<keyword evidence="3" id="KW-1185">Reference proteome</keyword>
<feature type="compositionally biased region" description="Polar residues" evidence="1">
    <location>
        <begin position="93"/>
        <end position="106"/>
    </location>
</feature>
<evidence type="ECO:0000313" key="3">
    <source>
        <dbReference type="Proteomes" id="UP000593567"/>
    </source>
</evidence>
<organism evidence="2 3">
    <name type="scientific">Bugula neritina</name>
    <name type="common">Brown bryozoan</name>
    <name type="synonym">Sertularia neritina</name>
    <dbReference type="NCBI Taxonomy" id="10212"/>
    <lineage>
        <taxon>Eukaryota</taxon>
        <taxon>Metazoa</taxon>
        <taxon>Spiralia</taxon>
        <taxon>Lophotrochozoa</taxon>
        <taxon>Bryozoa</taxon>
        <taxon>Gymnolaemata</taxon>
        <taxon>Cheilostomatida</taxon>
        <taxon>Flustrina</taxon>
        <taxon>Buguloidea</taxon>
        <taxon>Bugulidae</taxon>
        <taxon>Bugula</taxon>
    </lineage>
</organism>
<feature type="compositionally biased region" description="Polar residues" evidence="1">
    <location>
        <begin position="55"/>
        <end position="67"/>
    </location>
</feature>
<evidence type="ECO:0000256" key="1">
    <source>
        <dbReference type="SAM" id="MobiDB-lite"/>
    </source>
</evidence>
<dbReference type="AlphaFoldDB" id="A0A7J7JA05"/>
<comment type="caution">
    <text evidence="2">The sequence shown here is derived from an EMBL/GenBank/DDBJ whole genome shotgun (WGS) entry which is preliminary data.</text>
</comment>
<reference evidence="2" key="1">
    <citation type="submission" date="2020-06" db="EMBL/GenBank/DDBJ databases">
        <title>Draft genome of Bugula neritina, a colonial animal packing powerful symbionts and potential medicines.</title>
        <authorList>
            <person name="Rayko M."/>
        </authorList>
    </citation>
    <scope>NUCLEOTIDE SEQUENCE [LARGE SCALE GENOMIC DNA]</scope>
    <source>
        <strain evidence="2">Kwan_BN1</strain>
    </source>
</reference>
<gene>
    <name evidence="2" type="ORF">EB796_018867</name>
</gene>
<dbReference type="EMBL" id="VXIV02002800">
    <property type="protein sequence ID" value="KAF6022833.1"/>
    <property type="molecule type" value="Genomic_DNA"/>
</dbReference>
<dbReference type="Proteomes" id="UP000593567">
    <property type="component" value="Unassembled WGS sequence"/>
</dbReference>